<organism evidence="8">
    <name type="scientific">Psilocybe cubensis</name>
    <name type="common">Psychedelic mushroom</name>
    <name type="synonym">Stropharia cubensis</name>
    <dbReference type="NCBI Taxonomy" id="181762"/>
    <lineage>
        <taxon>Eukaryota</taxon>
        <taxon>Fungi</taxon>
        <taxon>Dikarya</taxon>
        <taxon>Basidiomycota</taxon>
        <taxon>Agaricomycotina</taxon>
        <taxon>Agaricomycetes</taxon>
        <taxon>Agaricomycetidae</taxon>
        <taxon>Agaricales</taxon>
        <taxon>Agaricineae</taxon>
        <taxon>Strophariaceae</taxon>
        <taxon>Psilocybe</taxon>
    </lineage>
</organism>
<dbReference type="InterPro" id="IPR001466">
    <property type="entry name" value="Beta-lactam-related"/>
</dbReference>
<keyword evidence="4 6" id="KW-1133">Transmembrane helix</keyword>
<dbReference type="Gene3D" id="3.40.710.10">
    <property type="entry name" value="DD-peptidase/beta-lactamase superfamily"/>
    <property type="match status" value="1"/>
</dbReference>
<feature type="transmembrane region" description="Helical" evidence="6">
    <location>
        <begin position="147"/>
        <end position="167"/>
    </location>
</feature>
<feature type="transmembrane region" description="Helical" evidence="6">
    <location>
        <begin position="374"/>
        <end position="394"/>
    </location>
</feature>
<dbReference type="EMBL" id="JAFIQS010000009">
    <property type="protein sequence ID" value="KAG5165878.1"/>
    <property type="molecule type" value="Genomic_DNA"/>
</dbReference>
<keyword evidence="2" id="KW-0813">Transport</keyword>
<comment type="subcellular location">
    <subcellularLocation>
        <location evidence="1">Membrane</location>
        <topology evidence="1">Multi-pass membrane protein</topology>
    </subcellularLocation>
</comment>
<feature type="transmembrane region" description="Helical" evidence="6">
    <location>
        <begin position="249"/>
        <end position="268"/>
    </location>
</feature>
<evidence type="ECO:0000256" key="6">
    <source>
        <dbReference type="SAM" id="Phobius"/>
    </source>
</evidence>
<proteinExistence type="predicted"/>
<keyword evidence="3 6" id="KW-0812">Transmembrane</keyword>
<sequence>MPKSGNAHVIDAFNRNFGITDNNKWTLVLSIFYVGYCLLEMPANVLQRHIGANRFFFLSLTFWGLSSLSVVYAKGYGGILVLRVLMGIGEAGYYAGMIYYLSFWYKRNELALRISLCMTGTLPGAIGGLLAFGLVRAHTSVLTGWQFLFLVEAIPTLIMAVMILFFLPSFPFSAGFLSPRERAIAQARLNRDHKPQSHGGMNGWKGFKAIISDINAWLFMLIYASFNVGVATVSYFLPTLIKNLGFSSINAQGLTVAPYVVGWFMVFLQALHSDRTRERGYHIMASCAVSFIGYIILATSVQKSVGAAYFALFLVVGGNYSLFPLVMSWAANAFSPTSKRGVGTAFIVSISNCVSIASPQIYFDPEDSFRKGHAISAACLLLAFLATATLKIRLSLLNKRNAQRLSSLSKQEKDKVPQLSDEEIWDNDPRYGLRYITGFLVVGRSQFLPPYSLFSASIMFTLTTKTKETLDAILAQAVADGKVPGASIVVGTPDEDIYFGAAGHKVLNEPSSGEIDEDTVFWVCSHTKLLTTIAGLQLIESGKLAYETPVEDIIPELKDPVVVDDISSETSAFRPAENKILIKHLLNHTSGLYYSQLAKASADDLTLGYTSAPYNGNFSVEQFFKIIRERFPSVPLAFEPGTGWNYGWGCDILGFVIERTTGKSLHEYCKEHIFEPLGMKSGFYVTPEMREKRVHLTYRNKEGKLERWANQLGTIEPDPTKAHFLQGGIGLYTTLKDYLAMLRHLLLVKEGRAQNPILSVETVNSLFALSIPQYLHKSVELFSTWKNVGFGIGLCLATEDWPGGRRKGSGFWYGWAGTYYFLDPETGIAVVYGSQVLPTRDPEVVKLWDQLEKALYANAEETDD</sequence>
<feature type="transmembrane region" description="Helical" evidence="6">
    <location>
        <begin position="25"/>
        <end position="43"/>
    </location>
</feature>
<comment type="caution">
    <text evidence="8">The sequence shown here is derived from an EMBL/GenBank/DDBJ whole genome shotgun (WGS) entry which is preliminary data.</text>
</comment>
<dbReference type="AlphaFoldDB" id="A0A8H7XSA5"/>
<keyword evidence="5 6" id="KW-0472">Membrane</keyword>
<protein>
    <recommendedName>
        <fullName evidence="7">Major facilitator superfamily (MFS) profile domain-containing protein</fullName>
    </recommendedName>
</protein>
<name>A0A8H7XSA5_PSICU</name>
<evidence type="ECO:0000256" key="5">
    <source>
        <dbReference type="ARBA" id="ARBA00023136"/>
    </source>
</evidence>
<dbReference type="Gene3D" id="1.20.1250.20">
    <property type="entry name" value="MFS general substrate transporter like domains"/>
    <property type="match status" value="2"/>
</dbReference>
<dbReference type="SUPFAM" id="SSF103473">
    <property type="entry name" value="MFS general substrate transporter"/>
    <property type="match status" value="1"/>
</dbReference>
<dbReference type="GO" id="GO:0022857">
    <property type="term" value="F:transmembrane transporter activity"/>
    <property type="evidence" value="ECO:0007669"/>
    <property type="project" value="InterPro"/>
</dbReference>
<dbReference type="PROSITE" id="PS50850">
    <property type="entry name" value="MFS"/>
    <property type="match status" value="1"/>
</dbReference>
<evidence type="ECO:0000313" key="8">
    <source>
        <dbReference type="EMBL" id="KAG5165878.1"/>
    </source>
</evidence>
<feature type="transmembrane region" description="Helical" evidence="6">
    <location>
        <begin position="114"/>
        <end position="135"/>
    </location>
</feature>
<feature type="transmembrane region" description="Helical" evidence="6">
    <location>
        <begin position="79"/>
        <end position="102"/>
    </location>
</feature>
<feature type="transmembrane region" description="Helical" evidence="6">
    <location>
        <begin position="280"/>
        <end position="301"/>
    </location>
</feature>
<evidence type="ECO:0000256" key="2">
    <source>
        <dbReference type="ARBA" id="ARBA00022448"/>
    </source>
</evidence>
<feature type="transmembrane region" description="Helical" evidence="6">
    <location>
        <begin position="307"/>
        <end position="330"/>
    </location>
</feature>
<dbReference type="Pfam" id="PF00144">
    <property type="entry name" value="Beta-lactamase"/>
    <property type="match status" value="1"/>
</dbReference>
<dbReference type="InterPro" id="IPR036259">
    <property type="entry name" value="MFS_trans_sf"/>
</dbReference>
<evidence type="ECO:0000256" key="1">
    <source>
        <dbReference type="ARBA" id="ARBA00004141"/>
    </source>
</evidence>
<dbReference type="FunFam" id="1.20.1250.20:FF:000013">
    <property type="entry name" value="MFS general substrate transporter"/>
    <property type="match status" value="1"/>
</dbReference>
<dbReference type="PANTHER" id="PTHR43791">
    <property type="entry name" value="PERMEASE-RELATED"/>
    <property type="match status" value="1"/>
</dbReference>
<gene>
    <name evidence="8" type="ORF">JR316_009464</name>
</gene>
<reference evidence="8" key="1">
    <citation type="submission" date="2021-02" db="EMBL/GenBank/DDBJ databases">
        <title>Psilocybe cubensis genome.</title>
        <authorList>
            <person name="Mckernan K.J."/>
            <person name="Crawford S."/>
            <person name="Trippe A."/>
            <person name="Kane L.T."/>
            <person name="Mclaughlin S."/>
        </authorList>
    </citation>
    <scope>NUCLEOTIDE SEQUENCE [LARGE SCALE GENOMIC DNA]</scope>
    <source>
        <strain evidence="8">MGC-MH-2018</strain>
    </source>
</reference>
<dbReference type="PANTHER" id="PTHR43791:SF36">
    <property type="entry name" value="TRANSPORTER, PUTATIVE (AFU_ORTHOLOGUE AFUA_6G08340)-RELATED"/>
    <property type="match status" value="1"/>
</dbReference>
<feature type="transmembrane region" description="Helical" evidence="6">
    <location>
        <begin position="342"/>
        <end position="362"/>
    </location>
</feature>
<evidence type="ECO:0000256" key="3">
    <source>
        <dbReference type="ARBA" id="ARBA00022692"/>
    </source>
</evidence>
<accession>A0A8H7XSA5</accession>
<dbReference type="Pfam" id="PF07690">
    <property type="entry name" value="MFS_1"/>
    <property type="match status" value="1"/>
</dbReference>
<evidence type="ECO:0000259" key="7">
    <source>
        <dbReference type="PROSITE" id="PS50850"/>
    </source>
</evidence>
<dbReference type="SUPFAM" id="SSF56601">
    <property type="entry name" value="beta-lactamase/transpeptidase-like"/>
    <property type="match status" value="1"/>
</dbReference>
<dbReference type="GO" id="GO:0016020">
    <property type="term" value="C:membrane"/>
    <property type="evidence" value="ECO:0007669"/>
    <property type="project" value="UniProtKB-SubCell"/>
</dbReference>
<dbReference type="InterPro" id="IPR011701">
    <property type="entry name" value="MFS"/>
</dbReference>
<evidence type="ECO:0000256" key="4">
    <source>
        <dbReference type="ARBA" id="ARBA00022989"/>
    </source>
</evidence>
<feature type="domain" description="Major facilitator superfamily (MFS) profile" evidence="7">
    <location>
        <begin position="1"/>
        <end position="395"/>
    </location>
</feature>
<feature type="transmembrane region" description="Helical" evidence="6">
    <location>
        <begin position="214"/>
        <end position="237"/>
    </location>
</feature>
<dbReference type="InterPro" id="IPR020846">
    <property type="entry name" value="MFS_dom"/>
</dbReference>
<dbReference type="InterPro" id="IPR012338">
    <property type="entry name" value="Beta-lactam/transpept-like"/>
</dbReference>
<feature type="transmembrane region" description="Helical" evidence="6">
    <location>
        <begin position="55"/>
        <end position="73"/>
    </location>
</feature>